<evidence type="ECO:0000313" key="2">
    <source>
        <dbReference type="Proteomes" id="UP000175968"/>
    </source>
</evidence>
<dbReference type="AlphaFoldDB" id="A0AAC9I204"/>
<sequence length="66" mass="7737">MNITITPLEDHKRYSVNGHAVYKDDKGFYVSATDMNAKEWKAFHRYEKLVIKNKAFKTHTKATYKG</sequence>
<gene>
    <name evidence="1" type="ORF">EM308_03955</name>
</gene>
<dbReference type="RefSeq" id="WP_035635969.1">
    <property type="nucleotide sequence ID" value="NZ_CP017479.1"/>
</dbReference>
<keyword evidence="2" id="KW-1185">Reference proteome</keyword>
<dbReference type="Proteomes" id="UP000175968">
    <property type="component" value="Chromosome"/>
</dbReference>
<dbReference type="KEGG" id="fgl:EM308_03955"/>
<proteinExistence type="predicted"/>
<reference evidence="1 2" key="1">
    <citation type="submission" date="2016-10" db="EMBL/GenBank/DDBJ databases">
        <title>Flavobacterium gilvum sp. nov., isolated from stream water.</title>
        <authorList>
            <person name="Shin S.-K."/>
            <person name="Cho Y.-J."/>
            <person name="Yi H."/>
        </authorList>
    </citation>
    <scope>NUCLEOTIDE SEQUENCE [LARGE SCALE GENOMIC DNA]</scope>
    <source>
        <strain evidence="1 2">EM1308</strain>
    </source>
</reference>
<organism evidence="1 2">
    <name type="scientific">Flavobacterium gilvum</name>
    <dbReference type="NCBI Taxonomy" id="1492737"/>
    <lineage>
        <taxon>Bacteria</taxon>
        <taxon>Pseudomonadati</taxon>
        <taxon>Bacteroidota</taxon>
        <taxon>Flavobacteriia</taxon>
        <taxon>Flavobacteriales</taxon>
        <taxon>Flavobacteriaceae</taxon>
        <taxon>Flavobacterium</taxon>
    </lineage>
</organism>
<protein>
    <submittedName>
        <fullName evidence="1">Uncharacterized protein</fullName>
    </submittedName>
</protein>
<evidence type="ECO:0000313" key="1">
    <source>
        <dbReference type="EMBL" id="AOW08719.1"/>
    </source>
</evidence>
<name>A0AAC9I204_9FLAO</name>
<accession>A0AAC9I204</accession>
<dbReference type="EMBL" id="CP017479">
    <property type="protein sequence ID" value="AOW08719.1"/>
    <property type="molecule type" value="Genomic_DNA"/>
</dbReference>